<dbReference type="InterPro" id="IPR002071">
    <property type="entry name" value="Thermonucl_AS"/>
</dbReference>
<dbReference type="EMBL" id="JMIY01000006">
    <property type="protein sequence ID" value="KCZ71310.1"/>
    <property type="molecule type" value="Genomic_DNA"/>
</dbReference>
<evidence type="ECO:0000313" key="4">
    <source>
        <dbReference type="EMBL" id="KCZ71310.1"/>
    </source>
</evidence>
<dbReference type="RefSeq" id="WP_206741775.1">
    <property type="nucleotide sequence ID" value="NZ_JMIY01000006.1"/>
</dbReference>
<protein>
    <submittedName>
        <fullName evidence="4">Micrococcal nuclease-like nuclease</fullName>
    </submittedName>
</protein>
<dbReference type="Proteomes" id="UP000027153">
    <property type="component" value="Unassembled WGS sequence"/>
</dbReference>
<feature type="non-terminal residue" evidence="4">
    <location>
        <position position="1"/>
    </location>
</feature>
<sequence>SLSTNMIQDTIRNYDRSEVLKTPIPSSTPIFTVKPTVTLTATTTPTPIQTATPSLTPAHSATPTVSTPAPTAYAPVDRLANVTSIVDGDTIYVDYQEKVRFVGINTPEIGQVGALEAKSYVADRINGKQIYLDVDNKKPKDKYGRTLAVIYINGENLNKELLCKGYAEVMYIPPSEFDPYSWQASCSDPSTVTPTDEAELKQEISELKERLNQTEKSIKHQEDRISWLEKIVDSLLRWFK</sequence>
<dbReference type="Pfam" id="PF00565">
    <property type="entry name" value="SNase"/>
    <property type="match status" value="1"/>
</dbReference>
<dbReference type="AlphaFoldDB" id="A0A062V7E0"/>
<dbReference type="InterPro" id="IPR035437">
    <property type="entry name" value="SNase_OB-fold_sf"/>
</dbReference>
<gene>
    <name evidence="4" type="ORF">ANME2D_02460</name>
</gene>
<dbReference type="PATRIC" id="fig|1392998.3.peg.2452"/>
<reference evidence="4 5" key="1">
    <citation type="journal article" date="2013" name="Nature">
        <title>Anaerobic oxidation of methane coupled to nitrate reduction in a novel archaeal lineage.</title>
        <authorList>
            <person name="Haroon M.F."/>
            <person name="Hu S."/>
            <person name="Shi Y."/>
            <person name="Imelfort M."/>
            <person name="Keller J."/>
            <person name="Hugenholtz P."/>
            <person name="Yuan Z."/>
            <person name="Tyson G.W."/>
        </authorList>
    </citation>
    <scope>NUCLEOTIDE SEQUENCE [LARGE SCALE GENOMIC DNA]</scope>
    <source>
        <strain evidence="4 5">ANME-2d</strain>
    </source>
</reference>
<evidence type="ECO:0000256" key="1">
    <source>
        <dbReference type="SAM" id="Coils"/>
    </source>
</evidence>
<feature type="coiled-coil region" evidence="1">
    <location>
        <begin position="197"/>
        <end position="224"/>
    </location>
</feature>
<feature type="domain" description="TNase-like" evidence="3">
    <location>
        <begin position="76"/>
        <end position="221"/>
    </location>
</feature>
<dbReference type="SUPFAM" id="SSF50199">
    <property type="entry name" value="Staphylococcal nuclease"/>
    <property type="match status" value="1"/>
</dbReference>
<dbReference type="Gene3D" id="2.40.50.90">
    <property type="match status" value="1"/>
</dbReference>
<organism evidence="4 5">
    <name type="scientific">Candidatus Methanoperedens nitratireducens</name>
    <dbReference type="NCBI Taxonomy" id="1392998"/>
    <lineage>
        <taxon>Archaea</taxon>
        <taxon>Methanobacteriati</taxon>
        <taxon>Methanobacteriota</taxon>
        <taxon>Stenosarchaea group</taxon>
        <taxon>Methanomicrobia</taxon>
        <taxon>Methanosarcinales</taxon>
        <taxon>ANME-2 cluster</taxon>
        <taxon>Candidatus Methanoperedentaceae</taxon>
        <taxon>Candidatus Methanoperedens</taxon>
    </lineage>
</organism>
<dbReference type="GO" id="GO:0004518">
    <property type="term" value="F:nuclease activity"/>
    <property type="evidence" value="ECO:0007669"/>
    <property type="project" value="InterPro"/>
</dbReference>
<keyword evidence="5" id="KW-1185">Reference proteome</keyword>
<proteinExistence type="predicted"/>
<name>A0A062V7E0_9EURY</name>
<dbReference type="SMART" id="SM00318">
    <property type="entry name" value="SNc"/>
    <property type="match status" value="1"/>
</dbReference>
<evidence type="ECO:0000313" key="5">
    <source>
        <dbReference type="Proteomes" id="UP000027153"/>
    </source>
</evidence>
<accession>A0A062V7E0</accession>
<dbReference type="InterPro" id="IPR016071">
    <property type="entry name" value="Staphylococal_nuclease_OB-fold"/>
</dbReference>
<dbReference type="PROSITE" id="PS50830">
    <property type="entry name" value="TNASE_3"/>
    <property type="match status" value="1"/>
</dbReference>
<dbReference type="GO" id="GO:0003676">
    <property type="term" value="F:nucleic acid binding"/>
    <property type="evidence" value="ECO:0007669"/>
    <property type="project" value="InterPro"/>
</dbReference>
<evidence type="ECO:0000259" key="3">
    <source>
        <dbReference type="PROSITE" id="PS50830"/>
    </source>
</evidence>
<evidence type="ECO:0000256" key="2">
    <source>
        <dbReference type="SAM" id="MobiDB-lite"/>
    </source>
</evidence>
<feature type="region of interest" description="Disordered" evidence="2">
    <location>
        <begin position="44"/>
        <end position="66"/>
    </location>
</feature>
<dbReference type="PROSITE" id="PS01284">
    <property type="entry name" value="TNASE_2"/>
    <property type="match status" value="1"/>
</dbReference>
<comment type="caution">
    <text evidence="4">The sequence shown here is derived from an EMBL/GenBank/DDBJ whole genome shotgun (WGS) entry which is preliminary data.</text>
</comment>
<dbReference type="OrthoDB" id="3327at2157"/>
<keyword evidence="1" id="KW-0175">Coiled coil</keyword>